<evidence type="ECO:0000256" key="4">
    <source>
        <dbReference type="ARBA" id="ARBA00022692"/>
    </source>
</evidence>
<keyword evidence="4 7" id="KW-0812">Transmembrane</keyword>
<keyword evidence="6 7" id="KW-0472">Membrane</keyword>
<name>A0A1G9NHF2_9FIRM</name>
<dbReference type="Proteomes" id="UP000199476">
    <property type="component" value="Unassembled WGS sequence"/>
</dbReference>
<proteinExistence type="predicted"/>
<feature type="transmembrane region" description="Helical" evidence="7">
    <location>
        <begin position="51"/>
        <end position="79"/>
    </location>
</feature>
<dbReference type="GO" id="GO:0005886">
    <property type="term" value="C:plasma membrane"/>
    <property type="evidence" value="ECO:0007669"/>
    <property type="project" value="UniProtKB-SubCell"/>
</dbReference>
<evidence type="ECO:0000256" key="5">
    <source>
        <dbReference type="ARBA" id="ARBA00022989"/>
    </source>
</evidence>
<dbReference type="InterPro" id="IPR048279">
    <property type="entry name" value="MdtK-like"/>
</dbReference>
<dbReference type="NCBIfam" id="TIGR00797">
    <property type="entry name" value="matE"/>
    <property type="match status" value="1"/>
</dbReference>
<feature type="transmembrane region" description="Helical" evidence="7">
    <location>
        <begin position="99"/>
        <end position="118"/>
    </location>
</feature>
<dbReference type="STRING" id="321763.SAMN04488692_11074"/>
<feature type="transmembrane region" description="Helical" evidence="7">
    <location>
        <begin position="282"/>
        <end position="301"/>
    </location>
</feature>
<feature type="transmembrane region" description="Helical" evidence="7">
    <location>
        <begin position="171"/>
        <end position="194"/>
    </location>
</feature>
<sequence>MKTDARSERLGKEPIIPLVLKLSLPGILAMTAQSLYSIIDSIFIGQYSTEAISSLALFFPLEMILIGISVGTGVGATSLISRLLGADDLEDASQAGSQALFLAALASLMLTVVGFFFTPNLVSLFAEDEVLIAKASSYSRIVLTCSYSFFLPIISNHVLRGEGNTFLPMLNIFWGAGINIILDPLMIFGIGFFPEMGLQGAALATVIARSLSGVMIIYLIVGDKIELNISLKHFSLRLDLIREIYRVGFPAMIMQFMASFMLGGMNRILAQFSSEAIAVGGIYFRLQSFVLMPIFGIKQGYLPLIGYNYSHNKPGRVKKGLFSNVLFAFLITTSGMLIFQFAPEKLLRLFSSDPELINIGVTALRNISPAYPIIGPAIIISATFQAIGRGVPSLIQSFFRQMVLLLPLMYFLGSFWGLSYLWYAFPISELGNIIIALPWLYFTLKKELNDPSQNPIQATHASKKTKKAESLE</sequence>
<feature type="transmembrane region" description="Helical" evidence="7">
    <location>
        <begin position="243"/>
        <end position="262"/>
    </location>
</feature>
<feature type="transmembrane region" description="Helical" evidence="7">
    <location>
        <begin position="200"/>
        <end position="222"/>
    </location>
</feature>
<feature type="transmembrane region" description="Helical" evidence="7">
    <location>
        <begin position="138"/>
        <end position="159"/>
    </location>
</feature>
<evidence type="ECO:0000313" key="8">
    <source>
        <dbReference type="EMBL" id="SDL85804.1"/>
    </source>
</evidence>
<evidence type="ECO:0000256" key="7">
    <source>
        <dbReference type="SAM" id="Phobius"/>
    </source>
</evidence>
<dbReference type="PIRSF" id="PIRSF006603">
    <property type="entry name" value="DinF"/>
    <property type="match status" value="1"/>
</dbReference>
<organism evidence="8 9">
    <name type="scientific">Halarsenatibacter silvermanii</name>
    <dbReference type="NCBI Taxonomy" id="321763"/>
    <lineage>
        <taxon>Bacteria</taxon>
        <taxon>Bacillati</taxon>
        <taxon>Bacillota</taxon>
        <taxon>Clostridia</taxon>
        <taxon>Halanaerobiales</taxon>
        <taxon>Halarsenatibacteraceae</taxon>
        <taxon>Halarsenatibacter</taxon>
    </lineage>
</organism>
<feature type="transmembrane region" description="Helical" evidence="7">
    <location>
        <begin position="398"/>
        <end position="416"/>
    </location>
</feature>
<dbReference type="Pfam" id="PF01554">
    <property type="entry name" value="MatE"/>
    <property type="match status" value="2"/>
</dbReference>
<evidence type="ECO:0000256" key="3">
    <source>
        <dbReference type="ARBA" id="ARBA00022475"/>
    </source>
</evidence>
<keyword evidence="2" id="KW-0813">Transport</keyword>
<evidence type="ECO:0000313" key="9">
    <source>
        <dbReference type="Proteomes" id="UP000199476"/>
    </source>
</evidence>
<gene>
    <name evidence="8" type="ORF">SAMN04488692_11074</name>
</gene>
<dbReference type="AlphaFoldDB" id="A0A1G9NHF2"/>
<feature type="transmembrane region" description="Helical" evidence="7">
    <location>
        <begin position="370"/>
        <end position="391"/>
    </location>
</feature>
<evidence type="ECO:0000256" key="2">
    <source>
        <dbReference type="ARBA" id="ARBA00022448"/>
    </source>
</evidence>
<keyword evidence="3" id="KW-1003">Cell membrane</keyword>
<dbReference type="GO" id="GO:0015297">
    <property type="term" value="F:antiporter activity"/>
    <property type="evidence" value="ECO:0007669"/>
    <property type="project" value="InterPro"/>
</dbReference>
<comment type="subcellular location">
    <subcellularLocation>
        <location evidence="1">Cell membrane</location>
        <topology evidence="1">Multi-pass membrane protein</topology>
    </subcellularLocation>
</comment>
<dbReference type="GO" id="GO:0042910">
    <property type="term" value="F:xenobiotic transmembrane transporter activity"/>
    <property type="evidence" value="ECO:0007669"/>
    <property type="project" value="InterPro"/>
</dbReference>
<evidence type="ECO:0000256" key="1">
    <source>
        <dbReference type="ARBA" id="ARBA00004651"/>
    </source>
</evidence>
<dbReference type="PANTHER" id="PTHR43549:SF2">
    <property type="entry name" value="MULTIDRUG RESISTANCE PROTEIN NORM-RELATED"/>
    <property type="match status" value="1"/>
</dbReference>
<dbReference type="RefSeq" id="WP_089760045.1">
    <property type="nucleotide sequence ID" value="NZ_FNGO01000010.1"/>
</dbReference>
<keyword evidence="9" id="KW-1185">Reference proteome</keyword>
<dbReference type="PANTHER" id="PTHR43549">
    <property type="entry name" value="MULTIDRUG RESISTANCE PROTEIN YPNP-RELATED"/>
    <property type="match status" value="1"/>
</dbReference>
<keyword evidence="5 7" id="KW-1133">Transmembrane helix</keyword>
<dbReference type="InterPro" id="IPR002528">
    <property type="entry name" value="MATE_fam"/>
</dbReference>
<feature type="transmembrane region" description="Helical" evidence="7">
    <location>
        <begin position="20"/>
        <end position="39"/>
    </location>
</feature>
<dbReference type="InterPro" id="IPR052031">
    <property type="entry name" value="Membrane_Transporter-Flippase"/>
</dbReference>
<reference evidence="8 9" key="1">
    <citation type="submission" date="2016-10" db="EMBL/GenBank/DDBJ databases">
        <authorList>
            <person name="de Groot N.N."/>
        </authorList>
    </citation>
    <scope>NUCLEOTIDE SEQUENCE [LARGE SCALE GENOMIC DNA]</scope>
    <source>
        <strain evidence="8 9">SLAS-1</strain>
    </source>
</reference>
<accession>A0A1G9NHF2</accession>
<evidence type="ECO:0000256" key="6">
    <source>
        <dbReference type="ARBA" id="ARBA00023136"/>
    </source>
</evidence>
<feature type="transmembrane region" description="Helical" evidence="7">
    <location>
        <begin position="321"/>
        <end position="342"/>
    </location>
</feature>
<dbReference type="EMBL" id="FNGO01000010">
    <property type="protein sequence ID" value="SDL85804.1"/>
    <property type="molecule type" value="Genomic_DNA"/>
</dbReference>
<protein>
    <submittedName>
        <fullName evidence="8">Putative efflux protein, MATE family</fullName>
    </submittedName>
</protein>
<dbReference type="OrthoDB" id="9811110at2"/>